<evidence type="ECO:0000313" key="3">
    <source>
        <dbReference type="Proteomes" id="UP001602245"/>
    </source>
</evidence>
<dbReference type="InterPro" id="IPR000073">
    <property type="entry name" value="AB_hydrolase_1"/>
</dbReference>
<dbReference type="InterPro" id="IPR050471">
    <property type="entry name" value="AB_hydrolase"/>
</dbReference>
<gene>
    <name evidence="2" type="ORF">ACFY35_21540</name>
</gene>
<dbReference type="Gene3D" id="3.40.50.1820">
    <property type="entry name" value="alpha/beta hydrolase"/>
    <property type="match status" value="1"/>
</dbReference>
<organism evidence="2 3">
    <name type="scientific">Paractinoplanes globisporus</name>
    <dbReference type="NCBI Taxonomy" id="113565"/>
    <lineage>
        <taxon>Bacteria</taxon>
        <taxon>Bacillati</taxon>
        <taxon>Actinomycetota</taxon>
        <taxon>Actinomycetes</taxon>
        <taxon>Micromonosporales</taxon>
        <taxon>Micromonosporaceae</taxon>
        <taxon>Paractinoplanes</taxon>
    </lineage>
</organism>
<keyword evidence="3" id="KW-1185">Reference proteome</keyword>
<dbReference type="SUPFAM" id="SSF53474">
    <property type="entry name" value="alpha/beta-Hydrolases"/>
    <property type="match status" value="1"/>
</dbReference>
<dbReference type="InterPro" id="IPR029058">
    <property type="entry name" value="AB_hydrolase_fold"/>
</dbReference>
<sequence length="247" mass="26994">MTGIATDHHDGGLGRVRSRSLGAARAGVPELVLIHGMTACDYMVPGLRELATWTRAHLIDLPGCGGSGEPPHELTVAEFADAVLDWLDHRGLSRVVLVGHSSGTQVAAEAARRRPGDVTAVVLASPVFDPAYRRLAPVLWRWALDLTREPSSLERANRPERKRAGLRRLLHVLHEHRHYNLPDAVADLRVPVLVLRGRDDALTTPGWPRRLAALAAEGSFAEVNGPHTFNWQYPAAWSAPIRAFAVT</sequence>
<protein>
    <submittedName>
        <fullName evidence="2">Alpha/beta fold hydrolase</fullName>
    </submittedName>
</protein>
<dbReference type="Pfam" id="PF12697">
    <property type="entry name" value="Abhydrolase_6"/>
    <property type="match status" value="1"/>
</dbReference>
<comment type="caution">
    <text evidence="2">The sequence shown here is derived from an EMBL/GenBank/DDBJ whole genome shotgun (WGS) entry which is preliminary data.</text>
</comment>
<accession>A0ABW6WFF8</accession>
<evidence type="ECO:0000313" key="2">
    <source>
        <dbReference type="EMBL" id="MFF5292032.1"/>
    </source>
</evidence>
<feature type="domain" description="AB hydrolase-1" evidence="1">
    <location>
        <begin position="31"/>
        <end position="236"/>
    </location>
</feature>
<dbReference type="PANTHER" id="PTHR43433:SF5">
    <property type="entry name" value="AB HYDROLASE-1 DOMAIN-CONTAINING PROTEIN"/>
    <property type="match status" value="1"/>
</dbReference>
<name>A0ABW6WFF8_9ACTN</name>
<dbReference type="GO" id="GO:0016787">
    <property type="term" value="F:hydrolase activity"/>
    <property type="evidence" value="ECO:0007669"/>
    <property type="project" value="UniProtKB-KW"/>
</dbReference>
<dbReference type="PANTHER" id="PTHR43433">
    <property type="entry name" value="HYDROLASE, ALPHA/BETA FOLD FAMILY PROTEIN"/>
    <property type="match status" value="1"/>
</dbReference>
<reference evidence="2 3" key="1">
    <citation type="submission" date="2024-10" db="EMBL/GenBank/DDBJ databases">
        <title>The Natural Products Discovery Center: Release of the First 8490 Sequenced Strains for Exploring Actinobacteria Biosynthetic Diversity.</title>
        <authorList>
            <person name="Kalkreuter E."/>
            <person name="Kautsar S.A."/>
            <person name="Yang D."/>
            <person name="Bader C.D."/>
            <person name="Teijaro C.N."/>
            <person name="Fluegel L."/>
            <person name="Davis C.M."/>
            <person name="Simpson J.R."/>
            <person name="Lauterbach L."/>
            <person name="Steele A.D."/>
            <person name="Gui C."/>
            <person name="Meng S."/>
            <person name="Li G."/>
            <person name="Viehrig K."/>
            <person name="Ye F."/>
            <person name="Su P."/>
            <person name="Kiefer A.F."/>
            <person name="Nichols A."/>
            <person name="Cepeda A.J."/>
            <person name="Yan W."/>
            <person name="Fan B."/>
            <person name="Jiang Y."/>
            <person name="Adhikari A."/>
            <person name="Zheng C.-J."/>
            <person name="Schuster L."/>
            <person name="Cowan T.M."/>
            <person name="Smanski M.J."/>
            <person name="Chevrette M.G."/>
            <person name="De Carvalho L.P.S."/>
            <person name="Shen B."/>
        </authorList>
    </citation>
    <scope>NUCLEOTIDE SEQUENCE [LARGE SCALE GENOMIC DNA]</scope>
    <source>
        <strain evidence="2 3">NPDC000087</strain>
    </source>
</reference>
<dbReference type="Proteomes" id="UP001602245">
    <property type="component" value="Unassembled WGS sequence"/>
</dbReference>
<proteinExistence type="predicted"/>
<keyword evidence="2" id="KW-0378">Hydrolase</keyword>
<dbReference type="RefSeq" id="WP_063713538.1">
    <property type="nucleotide sequence ID" value="NZ_JBIAZU010000004.1"/>
</dbReference>
<evidence type="ECO:0000259" key="1">
    <source>
        <dbReference type="Pfam" id="PF12697"/>
    </source>
</evidence>
<dbReference type="EMBL" id="JBIAZU010000004">
    <property type="protein sequence ID" value="MFF5292032.1"/>
    <property type="molecule type" value="Genomic_DNA"/>
</dbReference>